<dbReference type="Pfam" id="PF00857">
    <property type="entry name" value="Isochorismatase"/>
    <property type="match status" value="1"/>
</dbReference>
<dbReference type="InterPro" id="IPR036380">
    <property type="entry name" value="Isochorismatase-like_sf"/>
</dbReference>
<dbReference type="EC" id="3.5.1.19" evidence="6"/>
<keyword evidence="11" id="KW-1185">Reference proteome</keyword>
<dbReference type="RefSeq" id="WP_340293247.1">
    <property type="nucleotide sequence ID" value="NZ_JBBEOI010000101.1"/>
</dbReference>
<dbReference type="SUPFAM" id="SSF52499">
    <property type="entry name" value="Isochorismatase-like hydrolases"/>
    <property type="match status" value="1"/>
</dbReference>
<dbReference type="InterPro" id="IPR052347">
    <property type="entry name" value="Isochorismatase_Nicotinamidase"/>
</dbReference>
<keyword evidence="4" id="KW-0378">Hydrolase</keyword>
<organism evidence="10 11">
    <name type="scientific">Aquipuribacter hungaricus</name>
    <dbReference type="NCBI Taxonomy" id="545624"/>
    <lineage>
        <taxon>Bacteria</taxon>
        <taxon>Bacillati</taxon>
        <taxon>Actinomycetota</taxon>
        <taxon>Actinomycetes</taxon>
        <taxon>Micrococcales</taxon>
        <taxon>Intrasporangiaceae</taxon>
        <taxon>Aquipuribacter</taxon>
    </lineage>
</organism>
<feature type="domain" description="Isochorismatase-like" evidence="9">
    <location>
        <begin position="32"/>
        <end position="220"/>
    </location>
</feature>
<dbReference type="PANTHER" id="PTHR11080:SF2">
    <property type="entry name" value="LD05707P"/>
    <property type="match status" value="1"/>
</dbReference>
<evidence type="ECO:0000313" key="11">
    <source>
        <dbReference type="Proteomes" id="UP001595685"/>
    </source>
</evidence>
<evidence type="ECO:0000256" key="3">
    <source>
        <dbReference type="ARBA" id="ARBA00022723"/>
    </source>
</evidence>
<name>A0ABV7WLI9_9MICO</name>
<evidence type="ECO:0000256" key="6">
    <source>
        <dbReference type="ARBA" id="ARBA00039017"/>
    </source>
</evidence>
<dbReference type="Gene3D" id="3.40.50.850">
    <property type="entry name" value="Isochorismatase-like"/>
    <property type="match status" value="1"/>
</dbReference>
<feature type="region of interest" description="Disordered" evidence="8">
    <location>
        <begin position="1"/>
        <end position="25"/>
    </location>
</feature>
<gene>
    <name evidence="10" type="ORF">ACFOLH_16795</name>
</gene>
<evidence type="ECO:0000256" key="2">
    <source>
        <dbReference type="ARBA" id="ARBA00022642"/>
    </source>
</evidence>
<evidence type="ECO:0000259" key="9">
    <source>
        <dbReference type="Pfam" id="PF00857"/>
    </source>
</evidence>
<dbReference type="PANTHER" id="PTHR11080">
    <property type="entry name" value="PYRAZINAMIDASE/NICOTINAMIDASE"/>
    <property type="match status" value="1"/>
</dbReference>
<sequence>MTSTPLPSRPSTPGSAVSEGRAPDGVEYDDETALVVVDLQNDFADPAGGLYVRGGEELAQALAPHLAAARAAGATVVLTQDWHPGRTPHFSTDGGPWPVHCVAGTWGAELVDGLDVHDDDPVVRKGTDGEDGYSGFSVRDTVSGEVGKTALQGVLDERGVRRVVVTGLAGDVCVAATAVDAAALGYETLVPVTLTRFVEVQPGDAGRALERMTEAGARVLR</sequence>
<dbReference type="EMBL" id="JBHRWW010000015">
    <property type="protein sequence ID" value="MFC3690008.1"/>
    <property type="molecule type" value="Genomic_DNA"/>
</dbReference>
<keyword evidence="2" id="KW-0662">Pyridine nucleotide biosynthesis</keyword>
<evidence type="ECO:0000256" key="4">
    <source>
        <dbReference type="ARBA" id="ARBA00022801"/>
    </source>
</evidence>
<evidence type="ECO:0000256" key="8">
    <source>
        <dbReference type="SAM" id="MobiDB-lite"/>
    </source>
</evidence>
<evidence type="ECO:0000256" key="5">
    <source>
        <dbReference type="ARBA" id="ARBA00037900"/>
    </source>
</evidence>
<accession>A0ABV7WLI9</accession>
<comment type="caution">
    <text evidence="10">The sequence shown here is derived from an EMBL/GenBank/DDBJ whole genome shotgun (WGS) entry which is preliminary data.</text>
</comment>
<evidence type="ECO:0000256" key="1">
    <source>
        <dbReference type="ARBA" id="ARBA00006336"/>
    </source>
</evidence>
<evidence type="ECO:0000256" key="7">
    <source>
        <dbReference type="ARBA" id="ARBA00043224"/>
    </source>
</evidence>
<dbReference type="Proteomes" id="UP001595685">
    <property type="component" value="Unassembled WGS sequence"/>
</dbReference>
<dbReference type="InterPro" id="IPR000868">
    <property type="entry name" value="Isochorismatase-like_dom"/>
</dbReference>
<feature type="compositionally biased region" description="Low complexity" evidence="8">
    <location>
        <begin position="1"/>
        <end position="15"/>
    </location>
</feature>
<comment type="pathway">
    <text evidence="5">Cofactor biosynthesis; nicotinate biosynthesis; nicotinate from nicotinamide: step 1/1.</text>
</comment>
<proteinExistence type="inferred from homology"/>
<protein>
    <recommendedName>
        <fullName evidence="6">nicotinamidase</fullName>
        <ecNumber evidence="6">3.5.1.19</ecNumber>
    </recommendedName>
    <alternativeName>
        <fullName evidence="7">Nicotinamide deamidase</fullName>
    </alternativeName>
</protein>
<comment type="similarity">
    <text evidence="1">Belongs to the isochorismatase family.</text>
</comment>
<evidence type="ECO:0000313" key="10">
    <source>
        <dbReference type="EMBL" id="MFC3690008.1"/>
    </source>
</evidence>
<reference evidence="11" key="1">
    <citation type="journal article" date="2019" name="Int. J. Syst. Evol. Microbiol.">
        <title>The Global Catalogue of Microorganisms (GCM) 10K type strain sequencing project: providing services to taxonomists for standard genome sequencing and annotation.</title>
        <authorList>
            <consortium name="The Broad Institute Genomics Platform"/>
            <consortium name="The Broad Institute Genome Sequencing Center for Infectious Disease"/>
            <person name="Wu L."/>
            <person name="Ma J."/>
        </authorList>
    </citation>
    <scope>NUCLEOTIDE SEQUENCE [LARGE SCALE GENOMIC DNA]</scope>
    <source>
        <strain evidence="11">NCAIM B.02333</strain>
    </source>
</reference>
<keyword evidence="3" id="KW-0479">Metal-binding</keyword>